<gene>
    <name evidence="1" type="ORF">PEVE_00022928</name>
</gene>
<keyword evidence="2" id="KW-1185">Reference proteome</keyword>
<evidence type="ECO:0008006" key="3">
    <source>
        <dbReference type="Google" id="ProtNLM"/>
    </source>
</evidence>
<proteinExistence type="predicted"/>
<dbReference type="PANTHER" id="PTHR31239">
    <property type="entry name" value="NICOLIN 1"/>
    <property type="match status" value="1"/>
</dbReference>
<reference evidence="1 2" key="1">
    <citation type="submission" date="2022-05" db="EMBL/GenBank/DDBJ databases">
        <authorList>
            <consortium name="Genoscope - CEA"/>
            <person name="William W."/>
        </authorList>
    </citation>
    <scope>NUCLEOTIDE SEQUENCE [LARGE SCALE GENOMIC DNA]</scope>
</reference>
<evidence type="ECO:0000313" key="1">
    <source>
        <dbReference type="EMBL" id="CAH3024455.1"/>
    </source>
</evidence>
<dbReference type="EMBL" id="CALNXI010000304">
    <property type="protein sequence ID" value="CAH3024455.1"/>
    <property type="molecule type" value="Genomic_DNA"/>
</dbReference>
<evidence type="ECO:0000313" key="2">
    <source>
        <dbReference type="Proteomes" id="UP001159427"/>
    </source>
</evidence>
<comment type="caution">
    <text evidence="1">The sequence shown here is derived from an EMBL/GenBank/DDBJ whole genome shotgun (WGS) entry which is preliminary data.</text>
</comment>
<accession>A0ABN8MBQ9</accession>
<sequence>MAADVQSKPKLLNFIVKKPVPLKIGDSANDNFKSGVAVVDVIFPGNSSVELGKLTFKNCYTASITIKLKILNGEGNETWITAVKNYTLMPHPHFETGSQDRFSISISDITKSSSQVIMLRLILKQPSPHWNSFGIDELQCYPPATTSSALVPDWLQSVACRNQVGIKSSPNCPNSDNVASNIQHLWAEIHELKSAKHDTVIGRFDIDGNYDINLLSYT</sequence>
<dbReference type="Proteomes" id="UP001159427">
    <property type="component" value="Unassembled WGS sequence"/>
</dbReference>
<dbReference type="PANTHER" id="PTHR31239:SF2">
    <property type="entry name" value="NICOLIN-1"/>
    <property type="match status" value="1"/>
</dbReference>
<protein>
    <recommendedName>
        <fullName evidence="3">Nicolin-1</fullName>
    </recommendedName>
</protein>
<name>A0ABN8MBQ9_9CNID</name>
<organism evidence="1 2">
    <name type="scientific">Porites evermanni</name>
    <dbReference type="NCBI Taxonomy" id="104178"/>
    <lineage>
        <taxon>Eukaryota</taxon>
        <taxon>Metazoa</taxon>
        <taxon>Cnidaria</taxon>
        <taxon>Anthozoa</taxon>
        <taxon>Hexacorallia</taxon>
        <taxon>Scleractinia</taxon>
        <taxon>Fungiina</taxon>
        <taxon>Poritidae</taxon>
        <taxon>Porites</taxon>
    </lineage>
</organism>
<dbReference type="InterPro" id="IPR040235">
    <property type="entry name" value="Nicolin-1"/>
</dbReference>